<dbReference type="RefSeq" id="XP_016252913.1">
    <property type="nucleotide sequence ID" value="XM_016391011.1"/>
</dbReference>
<feature type="compositionally biased region" description="Low complexity" evidence="6">
    <location>
        <begin position="510"/>
        <end position="525"/>
    </location>
</feature>
<name>A0A0D2B538_9EURO</name>
<dbReference type="InterPro" id="IPR050493">
    <property type="entry name" value="FAD-dep_Monooxygenase_BioMet"/>
</dbReference>
<dbReference type="GeneID" id="27343420"/>
<evidence type="ECO:0000256" key="1">
    <source>
        <dbReference type="ARBA" id="ARBA00007992"/>
    </source>
</evidence>
<proteinExistence type="inferred from homology"/>
<dbReference type="STRING" id="569365.A0A0D2B538"/>
<dbReference type="PANTHER" id="PTHR13789:SF309">
    <property type="entry name" value="PUTATIVE (AFU_ORTHOLOGUE AFUA_6G14510)-RELATED"/>
    <property type="match status" value="1"/>
</dbReference>
<feature type="compositionally biased region" description="Low complexity" evidence="6">
    <location>
        <begin position="387"/>
        <end position="400"/>
    </location>
</feature>
<dbReference type="VEuPathDB" id="FungiDB:PV07_04226"/>
<feature type="compositionally biased region" description="Polar residues" evidence="6">
    <location>
        <begin position="263"/>
        <end position="273"/>
    </location>
</feature>
<dbReference type="SUPFAM" id="SSF51905">
    <property type="entry name" value="FAD/NAD(P)-binding domain"/>
    <property type="match status" value="1"/>
</dbReference>
<evidence type="ECO:0000256" key="4">
    <source>
        <dbReference type="ARBA" id="ARBA00023002"/>
    </source>
</evidence>
<protein>
    <recommendedName>
        <fullName evidence="7">FAD-binding domain-containing protein</fullName>
    </recommendedName>
</protein>
<feature type="compositionally biased region" description="Polar residues" evidence="6">
    <location>
        <begin position="450"/>
        <end position="463"/>
    </location>
</feature>
<dbReference type="GO" id="GO:0071949">
    <property type="term" value="F:FAD binding"/>
    <property type="evidence" value="ECO:0007669"/>
    <property type="project" value="InterPro"/>
</dbReference>
<keyword evidence="5" id="KW-0503">Monooxygenase</keyword>
<feature type="region of interest" description="Disordered" evidence="6">
    <location>
        <begin position="500"/>
        <end position="527"/>
    </location>
</feature>
<dbReference type="InterPro" id="IPR036188">
    <property type="entry name" value="FAD/NAD-bd_sf"/>
</dbReference>
<feature type="region of interest" description="Disordered" evidence="6">
    <location>
        <begin position="618"/>
        <end position="649"/>
    </location>
</feature>
<evidence type="ECO:0000256" key="3">
    <source>
        <dbReference type="ARBA" id="ARBA00022827"/>
    </source>
</evidence>
<dbReference type="InterPro" id="IPR002938">
    <property type="entry name" value="FAD-bd"/>
</dbReference>
<reference evidence="8 9" key="1">
    <citation type="submission" date="2015-01" db="EMBL/GenBank/DDBJ databases">
        <title>The Genome Sequence of Cladophialophora immunda CBS83496.</title>
        <authorList>
            <consortium name="The Broad Institute Genomics Platform"/>
            <person name="Cuomo C."/>
            <person name="de Hoog S."/>
            <person name="Gorbushina A."/>
            <person name="Stielow B."/>
            <person name="Teixiera M."/>
            <person name="Abouelleil A."/>
            <person name="Chapman S.B."/>
            <person name="Priest M."/>
            <person name="Young S.K."/>
            <person name="Wortman J."/>
            <person name="Nusbaum C."/>
            <person name="Birren B."/>
        </authorList>
    </citation>
    <scope>NUCLEOTIDE SEQUENCE [LARGE SCALE GENOMIC DNA]</scope>
    <source>
        <strain evidence="8 9">CBS 83496</strain>
    </source>
</reference>
<evidence type="ECO:0000313" key="9">
    <source>
        <dbReference type="Proteomes" id="UP000054466"/>
    </source>
</evidence>
<sequence length="749" mass="80226">MAKIIIIGAGISGLSTYLFLRKHLVLSDPSPSPQQFEIKIYEAYDIRQSRFNASLTRPTTSNNLDDGATASAIPANETDPIFTPQAIGAAIGIARNGLNVLARLDEPQHHRGEARDVRPRSLIEEMAVHGHPIERWELGTARGFTLGEVDLARTRTAAAKPSVKQHEHSKAPSSAGRNPCPYHGIMIARQSCWEILRDRVLRESPDAVIHKKVVDVVIGDERTRNVVKFEDGSHEEADLVIGADGLRSVLRRAMFRKAEAENESSNATTTSGARTHEELSPDQTRKSASSWLRTVLSYLPIPAFLFGRATGPKVIHMDYISPHYEGLVGVGGFVPSSVLQATGHKPGTMTVVFGPNGFFGYGYLTSSTSSPESPNSLSNDATATRDTGATPSTTAASSIPAPGPLAGWWSTCSSPTPFPYSSSSSDPPSPSSGGVLNTNTSTNTGTSTSKNAVTSDHSASTSRKPTEFNKRLALAALLHRHRKWHNPAIQAILSFVQEDTEQEQQRQRQDQQGQGHHNNDNSNNSLLTGKALDAAYPTWTTPELPYWSLRGRSVLVGDAAHALQPSSGQGASQALEDAEALALFLRRFLVAATPSSSRPEDVCSTKAAAAAAAAAAASGGGESPSSISTSTDPAAGSTSTSTSTSTCVPVPLNDPNASFSLPHPLPHACLTTALRAFETTRMPRVHAIHARSQRMSRMKADMGVLAEWAMYLAIYLGTWFRGANGEGEGGERDERYYDALVAERGPLDK</sequence>
<comment type="similarity">
    <text evidence="1">Belongs to the paxM FAD-dependent monooxygenase family.</text>
</comment>
<feature type="region of interest" description="Disordered" evidence="6">
    <location>
        <begin position="369"/>
        <end position="401"/>
    </location>
</feature>
<feature type="compositionally biased region" description="Low complexity" evidence="6">
    <location>
        <begin position="369"/>
        <end position="379"/>
    </location>
</feature>
<organism evidence="8 9">
    <name type="scientific">Cladophialophora immunda</name>
    <dbReference type="NCBI Taxonomy" id="569365"/>
    <lineage>
        <taxon>Eukaryota</taxon>
        <taxon>Fungi</taxon>
        <taxon>Dikarya</taxon>
        <taxon>Ascomycota</taxon>
        <taxon>Pezizomycotina</taxon>
        <taxon>Eurotiomycetes</taxon>
        <taxon>Chaetothyriomycetidae</taxon>
        <taxon>Chaetothyriales</taxon>
        <taxon>Herpotrichiellaceae</taxon>
        <taxon>Cladophialophora</taxon>
    </lineage>
</organism>
<evidence type="ECO:0000256" key="2">
    <source>
        <dbReference type="ARBA" id="ARBA00022630"/>
    </source>
</evidence>
<evidence type="ECO:0000313" key="8">
    <source>
        <dbReference type="EMBL" id="KIW32697.1"/>
    </source>
</evidence>
<dbReference type="OrthoDB" id="16820at2759"/>
<feature type="compositionally biased region" description="Basic and acidic residues" evidence="6">
    <location>
        <begin position="274"/>
        <end position="285"/>
    </location>
</feature>
<keyword evidence="4" id="KW-0560">Oxidoreductase</keyword>
<evidence type="ECO:0000256" key="5">
    <source>
        <dbReference type="ARBA" id="ARBA00023033"/>
    </source>
</evidence>
<dbReference type="Gene3D" id="3.50.50.60">
    <property type="entry name" value="FAD/NAD(P)-binding domain"/>
    <property type="match status" value="2"/>
</dbReference>
<evidence type="ECO:0000256" key="6">
    <source>
        <dbReference type="SAM" id="MobiDB-lite"/>
    </source>
</evidence>
<keyword evidence="3" id="KW-0274">FAD</keyword>
<feature type="region of interest" description="Disordered" evidence="6">
    <location>
        <begin position="156"/>
        <end position="177"/>
    </location>
</feature>
<dbReference type="AlphaFoldDB" id="A0A0D2B538"/>
<feature type="compositionally biased region" description="Low complexity" evidence="6">
    <location>
        <begin position="628"/>
        <end position="646"/>
    </location>
</feature>
<dbReference type="Proteomes" id="UP000054466">
    <property type="component" value="Unassembled WGS sequence"/>
</dbReference>
<feature type="compositionally biased region" description="Low complexity" evidence="6">
    <location>
        <begin position="417"/>
        <end position="449"/>
    </location>
</feature>
<accession>A0A0D2B538</accession>
<evidence type="ECO:0000259" key="7">
    <source>
        <dbReference type="Pfam" id="PF01494"/>
    </source>
</evidence>
<feature type="domain" description="FAD-binding" evidence="7">
    <location>
        <begin position="550"/>
        <end position="589"/>
    </location>
</feature>
<gene>
    <name evidence="8" type="ORF">PV07_04226</name>
</gene>
<keyword evidence="9" id="KW-1185">Reference proteome</keyword>
<feature type="region of interest" description="Disordered" evidence="6">
    <location>
        <begin position="258"/>
        <end position="285"/>
    </location>
</feature>
<dbReference type="HOGENOM" id="CLU_009665_18_0_1"/>
<feature type="region of interest" description="Disordered" evidence="6">
    <location>
        <begin position="417"/>
        <end position="465"/>
    </location>
</feature>
<keyword evidence="2" id="KW-0285">Flavoprotein</keyword>
<dbReference type="EMBL" id="KN847041">
    <property type="protein sequence ID" value="KIW32697.1"/>
    <property type="molecule type" value="Genomic_DNA"/>
</dbReference>
<dbReference type="PANTHER" id="PTHR13789">
    <property type="entry name" value="MONOOXYGENASE"/>
    <property type="match status" value="1"/>
</dbReference>
<dbReference type="GO" id="GO:0004497">
    <property type="term" value="F:monooxygenase activity"/>
    <property type="evidence" value="ECO:0007669"/>
    <property type="project" value="UniProtKB-KW"/>
</dbReference>
<dbReference type="Pfam" id="PF01494">
    <property type="entry name" value="FAD_binding_3"/>
    <property type="match status" value="1"/>
</dbReference>